<dbReference type="Pfam" id="PF00144">
    <property type="entry name" value="Beta-lactamase"/>
    <property type="match status" value="1"/>
</dbReference>
<sequence length="557" mass="58994">MSQPHPSASLPDTASALAAIDALVAPLNRSDAPGLVLAVAQHGRLLYRRAVGMASLEMGVALTPTTRMRIASTSKHFTAMAVLLLAEDGLLDVEDPVQKYLPELPQLSANGPTLRHLLTHTSGWRGHDELWAIAHGLTFTLPGPGLPAMARQSELNFEPGTHMVYSNGGYFLLAKIVERVSGRSFKDFLKARLFDPLGMADTSSVVTDLDVVPGMAGLYMPAPGGGWRRGLYPCELDGGGSLVSTADDMLRWLAHMHGSEKIVGSAKSWALLSAPTTLSSGSKVNYGFGLARHPYRGVEIVHHAGAVLGAQSQMISVPSHGLDIIAMVNGAPVSPSALALKVIELLLGDALAPPEVRPLASAFPALPGQRYHAPSTGGLLGFADVAGKLALSWQAGEARPLNQGDGKLWLGLQDLPTNDLVIDTADIDPQRAPDAFVLHEGGQPRRFERLPEIAPDAASLADELCGDYTSPDLDATARMVLVDGRLQLTVQGRHGQHVCVLTPLSADVATLASVDPVLAQLGKSVLNVERKGGRVVGLLFATTRSRNIHLARQEPRA</sequence>
<evidence type="ECO:0000313" key="2">
    <source>
        <dbReference type="EMBL" id="ATA56458.1"/>
    </source>
</evidence>
<dbReference type="PANTHER" id="PTHR46825">
    <property type="entry name" value="D-ALANYL-D-ALANINE-CARBOXYPEPTIDASE/ENDOPEPTIDASE AMPH"/>
    <property type="match status" value="1"/>
</dbReference>
<evidence type="ECO:0000313" key="3">
    <source>
        <dbReference type="Proteomes" id="UP000217154"/>
    </source>
</evidence>
<dbReference type="AlphaFoldDB" id="A0A250DQ32"/>
<dbReference type="InterPro" id="IPR050491">
    <property type="entry name" value="AmpC-like"/>
</dbReference>
<dbReference type="PANTHER" id="PTHR46825:SF9">
    <property type="entry name" value="BETA-LACTAMASE-RELATED DOMAIN-CONTAINING PROTEIN"/>
    <property type="match status" value="1"/>
</dbReference>
<evidence type="ECO:0000259" key="1">
    <source>
        <dbReference type="Pfam" id="PF00144"/>
    </source>
</evidence>
<dbReference type="EMBL" id="CP023284">
    <property type="protein sequence ID" value="ATA56458.1"/>
    <property type="molecule type" value="Genomic_DNA"/>
</dbReference>
<gene>
    <name evidence="2" type="ORF">CKY39_26890</name>
</gene>
<protein>
    <submittedName>
        <fullName evidence="2">Serine hydrolase</fullName>
    </submittedName>
</protein>
<dbReference type="SUPFAM" id="SSF56601">
    <property type="entry name" value="beta-lactamase/transpeptidase-like"/>
    <property type="match status" value="1"/>
</dbReference>
<name>A0A250DQ32_9BURK</name>
<dbReference type="KEGG" id="vbo:CKY39_26890"/>
<reference evidence="2 3" key="1">
    <citation type="submission" date="2017-09" db="EMBL/GenBank/DDBJ databases">
        <title>The diverse metabolic capabilities of V. boronicumulans make it an excellent choice for continued studies on novel biodegradation.</title>
        <authorList>
            <person name="Sun S."/>
        </authorList>
    </citation>
    <scope>NUCLEOTIDE SEQUENCE [LARGE SCALE GENOMIC DNA]</scope>
    <source>
        <strain evidence="2 3">J1</strain>
    </source>
</reference>
<organism evidence="2 3">
    <name type="scientific">Variovorax boronicumulans</name>
    <dbReference type="NCBI Taxonomy" id="436515"/>
    <lineage>
        <taxon>Bacteria</taxon>
        <taxon>Pseudomonadati</taxon>
        <taxon>Pseudomonadota</taxon>
        <taxon>Betaproteobacteria</taxon>
        <taxon>Burkholderiales</taxon>
        <taxon>Comamonadaceae</taxon>
        <taxon>Variovorax</taxon>
    </lineage>
</organism>
<keyword evidence="2" id="KW-0378">Hydrolase</keyword>
<proteinExistence type="predicted"/>
<dbReference type="InterPro" id="IPR001466">
    <property type="entry name" value="Beta-lactam-related"/>
</dbReference>
<accession>A0A250DQ32</accession>
<feature type="domain" description="Beta-lactamase-related" evidence="1">
    <location>
        <begin position="21"/>
        <end position="335"/>
    </location>
</feature>
<dbReference type="GO" id="GO:0016787">
    <property type="term" value="F:hydrolase activity"/>
    <property type="evidence" value="ECO:0007669"/>
    <property type="project" value="UniProtKB-KW"/>
</dbReference>
<dbReference type="Gene3D" id="3.40.710.10">
    <property type="entry name" value="DD-peptidase/beta-lactamase superfamily"/>
    <property type="match status" value="1"/>
</dbReference>
<dbReference type="RefSeq" id="WP_095746599.1">
    <property type="nucleotide sequence ID" value="NZ_CP023284.1"/>
</dbReference>
<dbReference type="InterPro" id="IPR012338">
    <property type="entry name" value="Beta-lactam/transpept-like"/>
</dbReference>
<dbReference type="Proteomes" id="UP000217154">
    <property type="component" value="Chromosome"/>
</dbReference>